<dbReference type="InterPro" id="IPR014186">
    <property type="entry name" value="S-formylglutathione_hydrol"/>
</dbReference>
<evidence type="ECO:0000313" key="2">
    <source>
        <dbReference type="Proteomes" id="UP000799538"/>
    </source>
</evidence>
<dbReference type="GO" id="GO:0005829">
    <property type="term" value="C:cytosol"/>
    <property type="evidence" value="ECO:0007669"/>
    <property type="project" value="TreeGrafter"/>
</dbReference>
<dbReference type="PANTHER" id="PTHR10061">
    <property type="entry name" value="S-FORMYLGLUTATHIONE HYDROLASE"/>
    <property type="match status" value="1"/>
</dbReference>
<keyword evidence="2" id="KW-1185">Reference proteome</keyword>
<name>A0A6A6G5P7_9PEZI</name>
<dbReference type="GO" id="GO:0018738">
    <property type="term" value="F:S-formylglutathione hydrolase activity"/>
    <property type="evidence" value="ECO:0007669"/>
    <property type="project" value="InterPro"/>
</dbReference>
<dbReference type="InterPro" id="IPR029058">
    <property type="entry name" value="AB_hydrolase_fold"/>
</dbReference>
<gene>
    <name evidence="1" type="ORF">BDZ85DRAFT_275303</name>
</gene>
<dbReference type="AlphaFoldDB" id="A0A6A6G5P7"/>
<dbReference type="EMBL" id="ML992511">
    <property type="protein sequence ID" value="KAF2220883.1"/>
    <property type="molecule type" value="Genomic_DNA"/>
</dbReference>
<keyword evidence="1" id="KW-0378">Hydrolase</keyword>
<dbReference type="Gene3D" id="3.40.50.1820">
    <property type="entry name" value="alpha/beta hydrolase"/>
    <property type="match status" value="1"/>
</dbReference>
<dbReference type="GO" id="GO:0046294">
    <property type="term" value="P:formaldehyde catabolic process"/>
    <property type="evidence" value="ECO:0007669"/>
    <property type="project" value="InterPro"/>
</dbReference>
<organism evidence="1 2">
    <name type="scientific">Elsinoe ampelina</name>
    <dbReference type="NCBI Taxonomy" id="302913"/>
    <lineage>
        <taxon>Eukaryota</taxon>
        <taxon>Fungi</taxon>
        <taxon>Dikarya</taxon>
        <taxon>Ascomycota</taxon>
        <taxon>Pezizomycotina</taxon>
        <taxon>Dothideomycetes</taxon>
        <taxon>Dothideomycetidae</taxon>
        <taxon>Myriangiales</taxon>
        <taxon>Elsinoaceae</taxon>
        <taxon>Elsinoe</taxon>
    </lineage>
</organism>
<reference evidence="2" key="1">
    <citation type="journal article" date="2020" name="Stud. Mycol.">
        <title>101 Dothideomycetes genomes: A test case for predicting lifestyles and emergence of pathogens.</title>
        <authorList>
            <person name="Haridas S."/>
            <person name="Albert R."/>
            <person name="Binder M."/>
            <person name="Bloem J."/>
            <person name="LaButti K."/>
            <person name="Salamov A."/>
            <person name="Andreopoulos B."/>
            <person name="Baker S."/>
            <person name="Barry K."/>
            <person name="Bills G."/>
            <person name="Bluhm B."/>
            <person name="Cannon C."/>
            <person name="Castanera R."/>
            <person name="Culley D."/>
            <person name="Daum C."/>
            <person name="Ezra D."/>
            <person name="Gonzalez J."/>
            <person name="Henrissat B."/>
            <person name="Kuo A."/>
            <person name="Liang C."/>
            <person name="Lipzen A."/>
            <person name="Lutzoni F."/>
            <person name="Magnuson J."/>
            <person name="Mondo S."/>
            <person name="Nolan M."/>
            <person name="Ohm R."/>
            <person name="Pangilinan J."/>
            <person name="Park H.-J."/>
            <person name="Ramirez L."/>
            <person name="Alfaro M."/>
            <person name="Sun H."/>
            <person name="Tritt A."/>
            <person name="Yoshinaga Y."/>
            <person name="Zwiers L.-H."/>
            <person name="Turgeon B."/>
            <person name="Goodwin S."/>
            <person name="Spatafora J."/>
            <person name="Crous P."/>
            <person name="Grigoriev I."/>
        </authorList>
    </citation>
    <scope>NUCLEOTIDE SEQUENCE [LARGE SCALE GENOMIC DNA]</scope>
    <source>
        <strain evidence="2">CECT 20119</strain>
    </source>
</reference>
<dbReference type="OrthoDB" id="420518at2759"/>
<evidence type="ECO:0000313" key="1">
    <source>
        <dbReference type="EMBL" id="KAF2220883.1"/>
    </source>
</evidence>
<sequence length="213" mass="23456">MSLVINGRIASFDGEMLKCSHSSQVVACDMAVNVYLPSGVAPAVSSIPVLIAGPASQPKTAVVYPGTSPKNPWNKGYRMYTGLPQLDLTRLSLTGMCVGGHEAMMLARRLFAHFFGEEAKDKWKEHDSTELVKSWKRKLGLVDRPCSEDHFDRQGQLLLDNFAAAVKATGVEGKIRSRKHAGHTHSYYFMSTFAREHVDYAADALLSQQKSLV</sequence>
<dbReference type="Proteomes" id="UP000799538">
    <property type="component" value="Unassembled WGS sequence"/>
</dbReference>
<accession>A0A6A6G5P7</accession>
<proteinExistence type="predicted"/>
<dbReference type="PANTHER" id="PTHR10061:SF0">
    <property type="entry name" value="S-FORMYLGLUTATHIONE HYDROLASE"/>
    <property type="match status" value="1"/>
</dbReference>
<dbReference type="SUPFAM" id="SSF53474">
    <property type="entry name" value="alpha/beta-Hydrolases"/>
    <property type="match status" value="1"/>
</dbReference>
<protein>
    <submittedName>
        <fullName evidence="1">Alpha/Beta hydrolase protein</fullName>
    </submittedName>
</protein>